<dbReference type="RefSeq" id="WP_121257582.1">
    <property type="nucleotide sequence ID" value="NZ_RBIL01000002.1"/>
</dbReference>
<comment type="caution">
    <text evidence="2">The sequence shown here is derived from an EMBL/GenBank/DDBJ whole genome shotgun (WGS) entry which is preliminary data.</text>
</comment>
<accession>A0A660L9L7</accession>
<name>A0A660L9L7_9ACTN</name>
<evidence type="ECO:0000313" key="3">
    <source>
        <dbReference type="Proteomes" id="UP000278962"/>
    </source>
</evidence>
<evidence type="ECO:0000313" key="2">
    <source>
        <dbReference type="EMBL" id="RKQ88240.1"/>
    </source>
</evidence>
<dbReference type="Proteomes" id="UP000278962">
    <property type="component" value="Unassembled WGS sequence"/>
</dbReference>
<reference evidence="2 3" key="1">
    <citation type="submission" date="2018-10" db="EMBL/GenBank/DDBJ databases">
        <title>Genomic Encyclopedia of Archaeal and Bacterial Type Strains, Phase II (KMG-II): from individual species to whole genera.</title>
        <authorList>
            <person name="Goeker M."/>
        </authorList>
    </citation>
    <scope>NUCLEOTIDE SEQUENCE [LARGE SCALE GENOMIC DNA]</scope>
    <source>
        <strain evidence="2 3">DSM 14954</strain>
    </source>
</reference>
<evidence type="ECO:0000256" key="1">
    <source>
        <dbReference type="SAM" id="MobiDB-lite"/>
    </source>
</evidence>
<organism evidence="2 3">
    <name type="scientific">Solirubrobacter pauli</name>
    <dbReference type="NCBI Taxonomy" id="166793"/>
    <lineage>
        <taxon>Bacteria</taxon>
        <taxon>Bacillati</taxon>
        <taxon>Actinomycetota</taxon>
        <taxon>Thermoleophilia</taxon>
        <taxon>Solirubrobacterales</taxon>
        <taxon>Solirubrobacteraceae</taxon>
        <taxon>Solirubrobacter</taxon>
    </lineage>
</organism>
<feature type="region of interest" description="Disordered" evidence="1">
    <location>
        <begin position="38"/>
        <end position="57"/>
    </location>
</feature>
<keyword evidence="3" id="KW-1185">Reference proteome</keyword>
<protein>
    <submittedName>
        <fullName evidence="2">Uncharacterized protein</fullName>
    </submittedName>
</protein>
<proteinExistence type="predicted"/>
<dbReference type="EMBL" id="RBIL01000002">
    <property type="protein sequence ID" value="RKQ88240.1"/>
    <property type="molecule type" value="Genomic_DNA"/>
</dbReference>
<feature type="compositionally biased region" description="Pro residues" evidence="1">
    <location>
        <begin position="46"/>
        <end position="55"/>
    </location>
</feature>
<sequence>MGGFLLLPEDELVLVAHLLDVEGLKLLASIDLREGPSSMDGLSGPLPLPAPPRPNVEPSEPLELTFWAHQLGSLRPWSDAPAPTDATERVHRIVNQQSTAGFGSLVDEERSPVLRWRTSWERSGALCPGLLQAQARPTKQQPQELMKLHGRVTRWMKREGEQLDPFEHAPKALDVETPRNTKPFRVWAHRHAAEWVRSGGSVWPWNA</sequence>
<gene>
    <name evidence="2" type="ORF">C8N24_6282</name>
</gene>
<dbReference type="AlphaFoldDB" id="A0A660L9L7"/>